<gene>
    <name evidence="7" type="primary">atpI</name>
    <name evidence="7" type="ORF">GPUN_2398</name>
</gene>
<dbReference type="Proteomes" id="UP000053586">
    <property type="component" value="Unassembled WGS sequence"/>
</dbReference>
<accession>H5TDY6</accession>
<dbReference type="OrthoDB" id="5702716at2"/>
<feature type="transmembrane region" description="Helical" evidence="6">
    <location>
        <begin position="12"/>
        <end position="34"/>
    </location>
</feature>
<dbReference type="RefSeq" id="WP_006006732.1">
    <property type="nucleotide sequence ID" value="NZ_BAET01000030.1"/>
</dbReference>
<comment type="caution">
    <text evidence="7">The sequence shown here is derived from an EMBL/GenBank/DDBJ whole genome shotgun (WGS) entry which is preliminary data.</text>
</comment>
<proteinExistence type="predicted"/>
<keyword evidence="8" id="KW-1185">Reference proteome</keyword>
<evidence type="ECO:0000313" key="7">
    <source>
        <dbReference type="EMBL" id="GAB56513.1"/>
    </source>
</evidence>
<evidence type="ECO:0000256" key="5">
    <source>
        <dbReference type="ARBA" id="ARBA00023136"/>
    </source>
</evidence>
<sequence length="127" mass="13984">MATDLAAPGKRLAVKGIVVQFLVGLCMLSLSIFYDPKLSLSIILGVISFLIPHSVFAYWVFRYAGATKNRVVAQSMNQGMKLKLVLTTLIFVIAFSLLHVQPLYLLGAYAITMVSQWAAMFVLSVKN</sequence>
<evidence type="ECO:0000256" key="1">
    <source>
        <dbReference type="ARBA" id="ARBA00004651"/>
    </source>
</evidence>
<evidence type="ECO:0000256" key="2">
    <source>
        <dbReference type="ARBA" id="ARBA00022475"/>
    </source>
</evidence>
<evidence type="ECO:0000256" key="6">
    <source>
        <dbReference type="SAM" id="Phobius"/>
    </source>
</evidence>
<reference evidence="7 8" key="2">
    <citation type="journal article" date="2017" name="Antonie Van Leeuwenhoek">
        <title>Rhizobium rhizosphaerae sp. nov., a novel species isolated from rice rhizosphere.</title>
        <authorList>
            <person name="Zhao J.J."/>
            <person name="Zhang J."/>
            <person name="Zhang R.J."/>
            <person name="Zhang C.W."/>
            <person name="Yin H.Q."/>
            <person name="Zhang X.X."/>
        </authorList>
    </citation>
    <scope>NUCLEOTIDE SEQUENCE [LARGE SCALE GENOMIC DNA]</scope>
    <source>
        <strain evidence="7 8">ACAM 611</strain>
    </source>
</reference>
<keyword evidence="4 6" id="KW-1133">Transmembrane helix</keyword>
<dbReference type="AlphaFoldDB" id="H5TDY6"/>
<dbReference type="STRING" id="56804.BAE46_08750"/>
<keyword evidence="3 6" id="KW-0812">Transmembrane</keyword>
<evidence type="ECO:0000313" key="8">
    <source>
        <dbReference type="Proteomes" id="UP000053586"/>
    </source>
</evidence>
<name>H5TDY6_9ALTE</name>
<dbReference type="GO" id="GO:0005886">
    <property type="term" value="C:plasma membrane"/>
    <property type="evidence" value="ECO:0007669"/>
    <property type="project" value="UniProtKB-SubCell"/>
</dbReference>
<evidence type="ECO:0000256" key="4">
    <source>
        <dbReference type="ARBA" id="ARBA00022989"/>
    </source>
</evidence>
<keyword evidence="5 6" id="KW-0472">Membrane</keyword>
<organism evidence="7 8">
    <name type="scientific">Glaciecola punicea ACAM 611</name>
    <dbReference type="NCBI Taxonomy" id="1121923"/>
    <lineage>
        <taxon>Bacteria</taxon>
        <taxon>Pseudomonadati</taxon>
        <taxon>Pseudomonadota</taxon>
        <taxon>Gammaproteobacteria</taxon>
        <taxon>Alteromonadales</taxon>
        <taxon>Alteromonadaceae</taxon>
        <taxon>Glaciecola</taxon>
    </lineage>
</organism>
<feature type="transmembrane region" description="Helical" evidence="6">
    <location>
        <begin position="82"/>
        <end position="100"/>
    </location>
</feature>
<dbReference type="Pfam" id="PF03899">
    <property type="entry name" value="ATP-synt_I"/>
    <property type="match status" value="1"/>
</dbReference>
<dbReference type="InterPro" id="IPR005598">
    <property type="entry name" value="ATP_synth_I"/>
</dbReference>
<keyword evidence="2" id="KW-1003">Cell membrane</keyword>
<feature type="transmembrane region" description="Helical" evidence="6">
    <location>
        <begin position="40"/>
        <end position="61"/>
    </location>
</feature>
<dbReference type="eggNOG" id="COG3312">
    <property type="taxonomic scope" value="Bacteria"/>
</dbReference>
<protein>
    <submittedName>
        <fullName evidence="7">ATP synthase protein I</fullName>
    </submittedName>
</protein>
<feature type="transmembrane region" description="Helical" evidence="6">
    <location>
        <begin position="106"/>
        <end position="125"/>
    </location>
</feature>
<comment type="subcellular location">
    <subcellularLocation>
        <location evidence="1">Cell membrane</location>
        <topology evidence="1">Multi-pass membrane protein</topology>
    </subcellularLocation>
</comment>
<dbReference type="EMBL" id="BAET01000030">
    <property type="protein sequence ID" value="GAB56513.1"/>
    <property type="molecule type" value="Genomic_DNA"/>
</dbReference>
<reference evidence="7 8" key="1">
    <citation type="journal article" date="2012" name="J. Bacteriol.">
        <title>Genome sequence of proteorhodopsin-containing sea ice bacterium Glaciecola punicea ACAM 611T.</title>
        <authorList>
            <person name="Qin Q.-L."/>
            <person name="Xie B.-B."/>
            <person name="Shu Y.-L."/>
            <person name="Rong J.-C."/>
            <person name="Zhao D.-L."/>
            <person name="Zhang X.-Y."/>
            <person name="Chen X.-L."/>
            <person name="Zhou B.-C."/>
            <person name="Zhanga Y.-Z."/>
        </authorList>
    </citation>
    <scope>NUCLEOTIDE SEQUENCE [LARGE SCALE GENOMIC DNA]</scope>
    <source>
        <strain evidence="7 8">ACAM 611</strain>
    </source>
</reference>
<evidence type="ECO:0000256" key="3">
    <source>
        <dbReference type="ARBA" id="ARBA00022692"/>
    </source>
</evidence>